<accession>A0A4P2Q9V3</accession>
<gene>
    <name evidence="1" type="ORF">SOCEGT47_065710</name>
</gene>
<sequence>MLRPLLAQGLALSFSTLGCSTSPAPAEAYGKAVVTMNGEVLVLDTGDDGKLPVPRFDDSWHVGCSLLDGEAHLELVDHSKDRQGFYYLDLHLLSSERRDGDAAAVNMRIYVDDELFDGSCPATLRTSRKETHECDLFFAGCNLHRLDRLGGAQDVIPAHLELASFHLSGCFARRED</sequence>
<dbReference type="OrthoDB" id="5506998at2"/>
<evidence type="ECO:0000313" key="1">
    <source>
        <dbReference type="EMBL" id="AUX26018.1"/>
    </source>
</evidence>
<proteinExistence type="predicted"/>
<reference evidence="1 2" key="1">
    <citation type="submission" date="2015-09" db="EMBL/GenBank/DDBJ databases">
        <title>Sorangium comparison.</title>
        <authorList>
            <person name="Zaburannyi N."/>
            <person name="Bunk B."/>
            <person name="Overmann J."/>
            <person name="Mueller R."/>
        </authorList>
    </citation>
    <scope>NUCLEOTIDE SEQUENCE [LARGE SCALE GENOMIC DNA]</scope>
    <source>
        <strain evidence="1 2">So ceGT47</strain>
    </source>
</reference>
<dbReference type="RefSeq" id="WP_129353337.1">
    <property type="nucleotide sequence ID" value="NZ_CP012670.1"/>
</dbReference>
<dbReference type="EMBL" id="CP012670">
    <property type="protein sequence ID" value="AUX26018.1"/>
    <property type="molecule type" value="Genomic_DNA"/>
</dbReference>
<dbReference type="AlphaFoldDB" id="A0A4P2Q9V3"/>
<dbReference type="Proteomes" id="UP000295781">
    <property type="component" value="Chromosome"/>
</dbReference>
<protein>
    <submittedName>
        <fullName evidence="1">Uncharacterized protein</fullName>
    </submittedName>
</protein>
<name>A0A4P2Q9V3_SORCE</name>
<dbReference type="PROSITE" id="PS51257">
    <property type="entry name" value="PROKAR_LIPOPROTEIN"/>
    <property type="match status" value="1"/>
</dbReference>
<evidence type="ECO:0000313" key="2">
    <source>
        <dbReference type="Proteomes" id="UP000295781"/>
    </source>
</evidence>
<organism evidence="1 2">
    <name type="scientific">Sorangium cellulosum</name>
    <name type="common">Polyangium cellulosum</name>
    <dbReference type="NCBI Taxonomy" id="56"/>
    <lineage>
        <taxon>Bacteria</taxon>
        <taxon>Pseudomonadati</taxon>
        <taxon>Myxococcota</taxon>
        <taxon>Polyangia</taxon>
        <taxon>Polyangiales</taxon>
        <taxon>Polyangiaceae</taxon>
        <taxon>Sorangium</taxon>
    </lineage>
</organism>